<name>A0A367XPJ3_9ASCO</name>
<proteinExistence type="inferred from homology"/>
<protein>
    <recommendedName>
        <fullName evidence="5">Dynactin subunit 5</fullName>
    </recommendedName>
</protein>
<dbReference type="InterPro" id="IPR011004">
    <property type="entry name" value="Trimer_LpxA-like_sf"/>
</dbReference>
<accession>A0A367XPJ3</accession>
<evidence type="ECO:0000256" key="2">
    <source>
        <dbReference type="ARBA" id="ARBA00022490"/>
    </source>
</evidence>
<evidence type="ECO:0000256" key="3">
    <source>
        <dbReference type="ARBA" id="ARBA00023212"/>
    </source>
</evidence>
<dbReference type="STRING" id="5486.A0A367XPJ3"/>
<dbReference type="PANTHER" id="PTHR46126">
    <property type="entry name" value="DYNACTIN SUBUNIT 5"/>
    <property type="match status" value="1"/>
</dbReference>
<reference evidence="6 7" key="1">
    <citation type="submission" date="2018-06" db="EMBL/GenBank/DDBJ databases">
        <title>Whole genome sequencing of Candida tropicalis (genome annotated by CSBL at Korea University).</title>
        <authorList>
            <person name="Ahn J."/>
        </authorList>
    </citation>
    <scope>NUCLEOTIDE SEQUENCE [LARGE SCALE GENOMIC DNA]</scope>
    <source>
        <strain evidence="6 7">ATCC 20962</strain>
    </source>
</reference>
<keyword evidence="3" id="KW-0206">Cytoskeleton</keyword>
<dbReference type="OrthoDB" id="417208at2759"/>
<evidence type="ECO:0000313" key="6">
    <source>
        <dbReference type="EMBL" id="RCK55319.1"/>
    </source>
</evidence>
<dbReference type="AlphaFoldDB" id="A0A367XPJ3"/>
<keyword evidence="7" id="KW-1185">Reference proteome</keyword>
<gene>
    <name evidence="6" type="primary">DCTN5</name>
    <name evidence="6" type="ORF">Cantr_04510</name>
</gene>
<evidence type="ECO:0000256" key="4">
    <source>
        <dbReference type="ARBA" id="ARBA00034706"/>
    </source>
</evidence>
<keyword evidence="2" id="KW-0963">Cytoplasm</keyword>
<comment type="subcellular location">
    <subcellularLocation>
        <location evidence="1">Cytoplasm</location>
        <location evidence="1">Cytoskeleton</location>
    </subcellularLocation>
</comment>
<dbReference type="Proteomes" id="UP000253472">
    <property type="component" value="Unassembled WGS sequence"/>
</dbReference>
<evidence type="ECO:0000313" key="7">
    <source>
        <dbReference type="Proteomes" id="UP000253472"/>
    </source>
</evidence>
<comment type="similarity">
    <text evidence="4">Belongs to the dynactin subunits 5/6 family. Dynactin subunit 5 subfamily.</text>
</comment>
<dbReference type="SUPFAM" id="SSF51161">
    <property type="entry name" value="Trimeric LpxA-like enzymes"/>
    <property type="match status" value="1"/>
</dbReference>
<dbReference type="PANTHER" id="PTHR46126:SF1">
    <property type="entry name" value="DYNACTIN SUBUNIT 5"/>
    <property type="match status" value="1"/>
</dbReference>
<dbReference type="EMBL" id="QLNQ01000030">
    <property type="protein sequence ID" value="RCK55319.1"/>
    <property type="molecule type" value="Genomic_DNA"/>
</dbReference>
<dbReference type="InterPro" id="IPR047125">
    <property type="entry name" value="DCTN5"/>
</dbReference>
<organism evidence="6 7">
    <name type="scientific">Candida viswanathii</name>
    <dbReference type="NCBI Taxonomy" id="5486"/>
    <lineage>
        <taxon>Eukaryota</taxon>
        <taxon>Fungi</taxon>
        <taxon>Dikarya</taxon>
        <taxon>Ascomycota</taxon>
        <taxon>Saccharomycotina</taxon>
        <taxon>Pichiomycetes</taxon>
        <taxon>Debaryomycetaceae</taxon>
        <taxon>Candida/Lodderomyces clade</taxon>
        <taxon>Candida</taxon>
    </lineage>
</organism>
<dbReference type="GO" id="GO:0005869">
    <property type="term" value="C:dynactin complex"/>
    <property type="evidence" value="ECO:0007669"/>
    <property type="project" value="TreeGrafter"/>
</dbReference>
<sequence length="139" mass="14661">MTDWIETSTGNRISKTAQIIGSDNITIGGNVTINAAASIIVEANSSLAIGQFCYVFPKAAILASAEKSSIGGYVVIGRSALVKSTSIGNRVIIEDECVLHPNSVIYDCCLIRKGTVIPERMVIPPYSEVSGVPGKDFAL</sequence>
<comment type="caution">
    <text evidence="6">The sequence shown here is derived from an EMBL/GenBank/DDBJ whole genome shotgun (WGS) entry which is preliminary data.</text>
</comment>
<dbReference type="Pfam" id="PF21711">
    <property type="entry name" value="DCTN5"/>
    <property type="match status" value="1"/>
</dbReference>
<evidence type="ECO:0000256" key="1">
    <source>
        <dbReference type="ARBA" id="ARBA00004245"/>
    </source>
</evidence>
<evidence type="ECO:0000256" key="5">
    <source>
        <dbReference type="ARBA" id="ARBA00034865"/>
    </source>
</evidence>
<dbReference type="Gene3D" id="2.160.10.10">
    <property type="entry name" value="Hexapeptide repeat proteins"/>
    <property type="match status" value="1"/>
</dbReference>